<evidence type="ECO:0000256" key="2">
    <source>
        <dbReference type="ARBA" id="ARBA00006706"/>
    </source>
</evidence>
<organism evidence="9 10">
    <name type="scientific">Candidatus Abzuiibacterium crystallinum</name>
    <dbReference type="NCBI Taxonomy" id="1974748"/>
    <lineage>
        <taxon>Bacteria</taxon>
        <taxon>Pseudomonadati</taxon>
        <taxon>Candidatus Omnitrophota</taxon>
        <taxon>Candidatus Abzuiibacterium</taxon>
    </lineage>
</organism>
<evidence type="ECO:0000313" key="10">
    <source>
        <dbReference type="Proteomes" id="UP000230859"/>
    </source>
</evidence>
<keyword evidence="4" id="KW-0479">Metal-binding</keyword>
<dbReference type="PROSITE" id="PS00444">
    <property type="entry name" value="POLYPRENYL_SYNTHASE_2"/>
    <property type="match status" value="1"/>
</dbReference>
<dbReference type="AlphaFoldDB" id="A0A2H0LQ20"/>
<dbReference type="InterPro" id="IPR008949">
    <property type="entry name" value="Isoprenoid_synthase_dom_sf"/>
</dbReference>
<dbReference type="GO" id="GO:0016114">
    <property type="term" value="P:terpenoid biosynthetic process"/>
    <property type="evidence" value="ECO:0007669"/>
    <property type="project" value="UniProtKB-ARBA"/>
</dbReference>
<dbReference type="PANTHER" id="PTHR43281">
    <property type="entry name" value="FARNESYL DIPHOSPHATE SYNTHASE"/>
    <property type="match status" value="1"/>
</dbReference>
<gene>
    <name evidence="9" type="ORF">COV74_04520</name>
</gene>
<dbReference type="Gene3D" id="1.10.600.10">
    <property type="entry name" value="Farnesyl Diphosphate Synthase"/>
    <property type="match status" value="1"/>
</dbReference>
<dbReference type="PROSITE" id="PS00723">
    <property type="entry name" value="POLYPRENYL_SYNTHASE_1"/>
    <property type="match status" value="1"/>
</dbReference>
<keyword evidence="3 7" id="KW-0808">Transferase</keyword>
<feature type="coiled-coil region" evidence="8">
    <location>
        <begin position="232"/>
        <end position="259"/>
    </location>
</feature>
<proteinExistence type="inferred from homology"/>
<dbReference type="PANTHER" id="PTHR43281:SF1">
    <property type="entry name" value="FARNESYL DIPHOSPHATE SYNTHASE"/>
    <property type="match status" value="1"/>
</dbReference>
<dbReference type="FunFam" id="1.10.600.10:FF:000001">
    <property type="entry name" value="Geranylgeranyl diphosphate synthase"/>
    <property type="match status" value="1"/>
</dbReference>
<dbReference type="GO" id="GO:0004659">
    <property type="term" value="F:prenyltransferase activity"/>
    <property type="evidence" value="ECO:0007669"/>
    <property type="project" value="InterPro"/>
</dbReference>
<sequence length="275" mass="30222">MMTEILVSYLKEKSKVIEKALDAYLPSIEEVPPMIHEAMRYTVLNGGKRIRPVLTLAVCDMFGGQEKDALAAACAIELIHTYSLIHDDLPCMDNADTRRGKESCHQKYGEAAALLTGDALLTHAFQILASLDEQAMSLRLVRELAQAAGTRGMIGGQVLDMQLNKTDQDLAKLDDMNQRKTGALIQMSCLAGAITAHAGFDEEERISSFGRHLGFAFQIVDDIIDGDGYLRFMSAKQAKQKAEALIKQAKEEISCFQAKNEKLCLLADAVLNRTA</sequence>
<dbReference type="GO" id="GO:0046872">
    <property type="term" value="F:metal ion binding"/>
    <property type="evidence" value="ECO:0007669"/>
    <property type="project" value="UniProtKB-KW"/>
</dbReference>
<dbReference type="Pfam" id="PF00348">
    <property type="entry name" value="polyprenyl_synt"/>
    <property type="match status" value="1"/>
</dbReference>
<name>A0A2H0LQ20_9BACT</name>
<accession>A0A2H0LQ20</accession>
<dbReference type="SFLD" id="SFLDG01017">
    <property type="entry name" value="Polyprenyl_Transferase_Like"/>
    <property type="match status" value="1"/>
</dbReference>
<evidence type="ECO:0000256" key="8">
    <source>
        <dbReference type="SAM" id="Coils"/>
    </source>
</evidence>
<dbReference type="InterPro" id="IPR033749">
    <property type="entry name" value="Polyprenyl_synt_CS"/>
</dbReference>
<dbReference type="SFLD" id="SFLDS00005">
    <property type="entry name" value="Isoprenoid_Synthase_Type_I"/>
    <property type="match status" value="1"/>
</dbReference>
<keyword evidence="8" id="KW-0175">Coiled coil</keyword>
<comment type="cofactor">
    <cofactor evidence="1">
        <name>Mg(2+)</name>
        <dbReference type="ChEBI" id="CHEBI:18420"/>
    </cofactor>
</comment>
<comment type="caution">
    <text evidence="9">The sequence shown here is derived from an EMBL/GenBank/DDBJ whole genome shotgun (WGS) entry which is preliminary data.</text>
</comment>
<dbReference type="SUPFAM" id="SSF48576">
    <property type="entry name" value="Terpenoid synthases"/>
    <property type="match status" value="1"/>
</dbReference>
<evidence type="ECO:0000256" key="4">
    <source>
        <dbReference type="ARBA" id="ARBA00022723"/>
    </source>
</evidence>
<evidence type="ECO:0000256" key="7">
    <source>
        <dbReference type="RuleBase" id="RU004466"/>
    </source>
</evidence>
<keyword evidence="6" id="KW-0414">Isoprene biosynthesis</keyword>
<evidence type="ECO:0000256" key="1">
    <source>
        <dbReference type="ARBA" id="ARBA00001946"/>
    </source>
</evidence>
<protein>
    <recommendedName>
        <fullName evidence="11">Polyprenyl synthetase</fullName>
    </recommendedName>
</protein>
<evidence type="ECO:0008006" key="11">
    <source>
        <dbReference type="Google" id="ProtNLM"/>
    </source>
</evidence>
<dbReference type="Proteomes" id="UP000230859">
    <property type="component" value="Unassembled WGS sequence"/>
</dbReference>
<evidence type="ECO:0000313" key="9">
    <source>
        <dbReference type="EMBL" id="PIQ86446.1"/>
    </source>
</evidence>
<dbReference type="InterPro" id="IPR000092">
    <property type="entry name" value="Polyprenyl_synt"/>
</dbReference>
<evidence type="ECO:0000256" key="5">
    <source>
        <dbReference type="ARBA" id="ARBA00022842"/>
    </source>
</evidence>
<dbReference type="CDD" id="cd00685">
    <property type="entry name" value="Trans_IPPS_HT"/>
    <property type="match status" value="1"/>
</dbReference>
<comment type="similarity">
    <text evidence="2 7">Belongs to the FPP/GGPP synthase family.</text>
</comment>
<evidence type="ECO:0000256" key="3">
    <source>
        <dbReference type="ARBA" id="ARBA00022679"/>
    </source>
</evidence>
<dbReference type="EMBL" id="PCVY01000043">
    <property type="protein sequence ID" value="PIQ86446.1"/>
    <property type="molecule type" value="Genomic_DNA"/>
</dbReference>
<keyword evidence="5" id="KW-0460">Magnesium</keyword>
<reference evidence="9 10" key="1">
    <citation type="submission" date="2017-09" db="EMBL/GenBank/DDBJ databases">
        <title>Depth-based differentiation of microbial function through sediment-hosted aquifers and enrichment of novel symbionts in the deep terrestrial subsurface.</title>
        <authorList>
            <person name="Probst A.J."/>
            <person name="Ladd B."/>
            <person name="Jarett J.K."/>
            <person name="Geller-Mcgrath D.E."/>
            <person name="Sieber C.M."/>
            <person name="Emerson J.B."/>
            <person name="Anantharaman K."/>
            <person name="Thomas B.C."/>
            <person name="Malmstrom R."/>
            <person name="Stieglmeier M."/>
            <person name="Klingl A."/>
            <person name="Woyke T."/>
            <person name="Ryan C.M."/>
            <person name="Banfield J.F."/>
        </authorList>
    </citation>
    <scope>NUCLEOTIDE SEQUENCE [LARGE SCALE GENOMIC DNA]</scope>
    <source>
        <strain evidence="9">CG11_big_fil_rev_8_21_14_0_20_45_26</strain>
    </source>
</reference>
<evidence type="ECO:0000256" key="6">
    <source>
        <dbReference type="ARBA" id="ARBA00023229"/>
    </source>
</evidence>